<keyword evidence="1" id="KW-0812">Transmembrane</keyword>
<dbReference type="EMBL" id="CAJVPV010000042">
    <property type="protein sequence ID" value="CAG8439750.1"/>
    <property type="molecule type" value="Genomic_DNA"/>
</dbReference>
<dbReference type="PANTHER" id="PTHR34391:SF1">
    <property type="entry name" value="UPF0658 GOLGI APPARATUS MEMBRANE PROTEIN C1952.10C-RELATED"/>
    <property type="match status" value="1"/>
</dbReference>
<dbReference type="OrthoDB" id="2448307at2759"/>
<evidence type="ECO:0000256" key="1">
    <source>
        <dbReference type="SAM" id="Phobius"/>
    </source>
</evidence>
<organism evidence="2 3">
    <name type="scientific">Acaulospora morrowiae</name>
    <dbReference type="NCBI Taxonomy" id="94023"/>
    <lineage>
        <taxon>Eukaryota</taxon>
        <taxon>Fungi</taxon>
        <taxon>Fungi incertae sedis</taxon>
        <taxon>Mucoromycota</taxon>
        <taxon>Glomeromycotina</taxon>
        <taxon>Glomeromycetes</taxon>
        <taxon>Diversisporales</taxon>
        <taxon>Acaulosporaceae</taxon>
        <taxon>Acaulospora</taxon>
    </lineage>
</organism>
<feature type="transmembrane region" description="Helical" evidence="1">
    <location>
        <begin position="24"/>
        <end position="44"/>
    </location>
</feature>
<dbReference type="Proteomes" id="UP000789342">
    <property type="component" value="Unassembled WGS sequence"/>
</dbReference>
<dbReference type="AlphaFoldDB" id="A0A9N8V6X6"/>
<comment type="caution">
    <text evidence="2">The sequence shown here is derived from an EMBL/GenBank/DDBJ whole genome shotgun (WGS) entry which is preliminary data.</text>
</comment>
<sequence>QFKMFEKFKKNCSKKWKRITASRITKLFIMFSVLQTIAIIILQIKVMMRNLEFMYFTFETTDGATTNYTKCEGLHGPQFPFIAYDNLIYIFFQIFLVYFCFNSIFHENTIQVLTISAVNFGWATYGIIQAIEIHVALRAVAALAACKGRSSFDSQPWKNDVPCVLVLFFFAFIMAYLSYKLYQSFGWNIYKKIGGDVKIQGDHENLRGVYGKAVTCDDNDDRKCKQTKTWLVLIYGIKILRKFGSGLKELLQKKSDKPFSGIRPIFISMNAQSTGLLEKNKRPIDEDEDD</sequence>
<proteinExistence type="predicted"/>
<feature type="transmembrane region" description="Helical" evidence="1">
    <location>
        <begin position="164"/>
        <end position="182"/>
    </location>
</feature>
<protein>
    <submittedName>
        <fullName evidence="2">15757_t:CDS:1</fullName>
    </submittedName>
</protein>
<dbReference type="InterPro" id="IPR040410">
    <property type="entry name" value="UPF0658_Golgi"/>
</dbReference>
<dbReference type="PANTHER" id="PTHR34391">
    <property type="entry name" value="UPF0658 GOLGI APPARATUS MEMBRANE PROTEIN C1952.10C-RELATED"/>
    <property type="match status" value="1"/>
</dbReference>
<accession>A0A9N8V6X6</accession>
<keyword evidence="1" id="KW-0472">Membrane</keyword>
<reference evidence="2" key="1">
    <citation type="submission" date="2021-06" db="EMBL/GenBank/DDBJ databases">
        <authorList>
            <person name="Kallberg Y."/>
            <person name="Tangrot J."/>
            <person name="Rosling A."/>
        </authorList>
    </citation>
    <scope>NUCLEOTIDE SEQUENCE</scope>
    <source>
        <strain evidence="2">CL551</strain>
    </source>
</reference>
<keyword evidence="3" id="KW-1185">Reference proteome</keyword>
<keyword evidence="1" id="KW-1133">Transmembrane helix</keyword>
<gene>
    <name evidence="2" type="ORF">AMORRO_LOCUS188</name>
</gene>
<feature type="transmembrane region" description="Helical" evidence="1">
    <location>
        <begin position="117"/>
        <end position="144"/>
    </location>
</feature>
<evidence type="ECO:0000313" key="3">
    <source>
        <dbReference type="Proteomes" id="UP000789342"/>
    </source>
</evidence>
<dbReference type="GO" id="GO:0005794">
    <property type="term" value="C:Golgi apparatus"/>
    <property type="evidence" value="ECO:0007669"/>
    <property type="project" value="TreeGrafter"/>
</dbReference>
<evidence type="ECO:0000313" key="2">
    <source>
        <dbReference type="EMBL" id="CAG8439750.1"/>
    </source>
</evidence>
<feature type="transmembrane region" description="Helical" evidence="1">
    <location>
        <begin position="87"/>
        <end position="105"/>
    </location>
</feature>
<feature type="non-terminal residue" evidence="2">
    <location>
        <position position="290"/>
    </location>
</feature>
<name>A0A9N8V6X6_9GLOM</name>